<evidence type="ECO:0000256" key="3">
    <source>
        <dbReference type="SAM" id="MobiDB-lite"/>
    </source>
</evidence>
<feature type="region of interest" description="Disordered" evidence="3">
    <location>
        <begin position="304"/>
        <end position="352"/>
    </location>
</feature>
<evidence type="ECO:0000256" key="2">
    <source>
        <dbReference type="ARBA" id="ARBA00024341"/>
    </source>
</evidence>
<evidence type="ECO:0000256" key="1">
    <source>
        <dbReference type="ARBA" id="ARBA00022860"/>
    </source>
</evidence>
<keyword evidence="1" id="KW-0112">Calmodulin-binding</keyword>
<comment type="caution">
    <text evidence="5">The sequence shown here is derived from an EMBL/GenBank/DDBJ whole genome shotgun (WGS) entry which is preliminary data.</text>
</comment>
<dbReference type="GO" id="GO:0005516">
    <property type="term" value="F:calmodulin binding"/>
    <property type="evidence" value="ECO:0007669"/>
    <property type="project" value="UniProtKB-KW"/>
</dbReference>
<keyword evidence="4" id="KW-0472">Membrane</keyword>
<dbReference type="PANTHER" id="PTHR32295">
    <property type="entry name" value="IQ-DOMAIN 5-RELATED"/>
    <property type="match status" value="1"/>
</dbReference>
<evidence type="ECO:0000313" key="6">
    <source>
        <dbReference type="Proteomes" id="UP000685013"/>
    </source>
</evidence>
<feature type="transmembrane region" description="Helical" evidence="4">
    <location>
        <begin position="21"/>
        <end position="42"/>
    </location>
</feature>
<comment type="similarity">
    <text evidence="2">Belongs to the IQD family.</text>
</comment>
<feature type="compositionally biased region" description="Polar residues" evidence="3">
    <location>
        <begin position="319"/>
        <end position="346"/>
    </location>
</feature>
<dbReference type="PROSITE" id="PS50096">
    <property type="entry name" value="IQ"/>
    <property type="match status" value="1"/>
</dbReference>
<proteinExistence type="inferred from homology"/>
<name>A0AAV6M940_9ROSI</name>
<evidence type="ECO:0000256" key="4">
    <source>
        <dbReference type="SAM" id="Phobius"/>
    </source>
</evidence>
<dbReference type="EMBL" id="JAGKQH010000016">
    <property type="protein sequence ID" value="KAG6577014.1"/>
    <property type="molecule type" value="Genomic_DNA"/>
</dbReference>
<sequence length="352" mass="40689">MKQRLRFGCAVISITMFIDGATPPLSVPLIPFLAFYLTFYFYSFSPLHAGRYLLLLHCIRFCLSLCNVLRILDCEPSMEYERNGGLMHSGWIRMSPASCFWTIFNQRKVKHVSSNGEQVHVKTGKSNGSPNGKSEDLAATRIQNAFRSFTARKIVHDSKGPERCQVLIQGETATKQVLSFIHSWSRMQQEIRTRRLCMVTEYRVKQKKQENQLKLEAKIHELEVEWCGGSETKEEILFKIQHREEAAVRRERAMAYAFSHQWRANSILDLNPASYSLDKENWGWSWKERWIAARPWEIRANTHPTIPKKVQTKQRSKLNEITYQPGSKVSTSANHSLSNKGSSKARNSYMPK</sequence>
<evidence type="ECO:0000313" key="5">
    <source>
        <dbReference type="EMBL" id="KAG6577014.1"/>
    </source>
</evidence>
<keyword evidence="6" id="KW-1185">Reference proteome</keyword>
<accession>A0AAV6M940</accession>
<dbReference type="PANTHER" id="PTHR32295:SF134">
    <property type="entry name" value="PROTEIN IQ-DOMAIN 10"/>
    <property type="match status" value="1"/>
</dbReference>
<dbReference type="AlphaFoldDB" id="A0AAV6M940"/>
<keyword evidence="4" id="KW-1133">Transmembrane helix</keyword>
<protein>
    <submittedName>
        <fullName evidence="5">Protein IQ-DOMAIN 1</fullName>
    </submittedName>
</protein>
<keyword evidence="4" id="KW-0812">Transmembrane</keyword>
<reference evidence="5 6" key="1">
    <citation type="journal article" date="2021" name="Hortic Res">
        <title>The domestication of Cucurbita argyrosperma as revealed by the genome of its wild relative.</title>
        <authorList>
            <person name="Barrera-Redondo J."/>
            <person name="Sanchez-de la Vega G."/>
            <person name="Aguirre-Liguori J.A."/>
            <person name="Castellanos-Morales G."/>
            <person name="Gutierrez-Guerrero Y.T."/>
            <person name="Aguirre-Dugua X."/>
            <person name="Aguirre-Planter E."/>
            <person name="Tenaillon M.I."/>
            <person name="Lira-Saade R."/>
            <person name="Eguiarte L.E."/>
        </authorList>
    </citation>
    <scope>NUCLEOTIDE SEQUENCE [LARGE SCALE GENOMIC DNA]</scope>
    <source>
        <strain evidence="5">JBR-2021</strain>
    </source>
</reference>
<gene>
    <name evidence="5" type="primary">IQD1</name>
    <name evidence="5" type="ORF">SDJN03_24588</name>
</gene>
<organism evidence="5 6">
    <name type="scientific">Cucurbita argyrosperma subsp. sororia</name>
    <dbReference type="NCBI Taxonomy" id="37648"/>
    <lineage>
        <taxon>Eukaryota</taxon>
        <taxon>Viridiplantae</taxon>
        <taxon>Streptophyta</taxon>
        <taxon>Embryophyta</taxon>
        <taxon>Tracheophyta</taxon>
        <taxon>Spermatophyta</taxon>
        <taxon>Magnoliopsida</taxon>
        <taxon>eudicotyledons</taxon>
        <taxon>Gunneridae</taxon>
        <taxon>Pentapetalae</taxon>
        <taxon>rosids</taxon>
        <taxon>fabids</taxon>
        <taxon>Cucurbitales</taxon>
        <taxon>Cucurbitaceae</taxon>
        <taxon>Cucurbiteae</taxon>
        <taxon>Cucurbita</taxon>
    </lineage>
</organism>
<dbReference type="Proteomes" id="UP000685013">
    <property type="component" value="Chromosome 16"/>
</dbReference>
<feature type="non-terminal residue" evidence="5">
    <location>
        <position position="1"/>
    </location>
</feature>